<evidence type="ECO:0000313" key="2">
    <source>
        <dbReference type="Proteomes" id="UP000029921"/>
    </source>
</evidence>
<sequence>MVKVNVGAETHFFFQTEKEMRDFAKSIGLKIVRYAKEKYFVDYADSDCFYTAYKTKHFNGVMDWVKGNYAIYKHYVKKS</sequence>
<gene>
    <name evidence="1" type="ORF">LS74_000245</name>
</gene>
<accession>A0A4U8T5E4</accession>
<dbReference type="EMBL" id="JRPE02000001">
    <property type="protein sequence ID" value="TLD93817.1"/>
    <property type="molecule type" value="Genomic_DNA"/>
</dbReference>
<organism evidence="1 2">
    <name type="scientific">Helicobacter magdeburgensis</name>
    <dbReference type="NCBI Taxonomy" id="471858"/>
    <lineage>
        <taxon>Bacteria</taxon>
        <taxon>Pseudomonadati</taxon>
        <taxon>Campylobacterota</taxon>
        <taxon>Epsilonproteobacteria</taxon>
        <taxon>Campylobacterales</taxon>
        <taxon>Helicobacteraceae</taxon>
        <taxon>Helicobacter</taxon>
    </lineage>
</organism>
<evidence type="ECO:0000313" key="1">
    <source>
        <dbReference type="EMBL" id="TLD93817.1"/>
    </source>
</evidence>
<name>A0A4U8T5E4_9HELI</name>
<dbReference type="AlphaFoldDB" id="A0A4U8T5E4"/>
<keyword evidence="2" id="KW-1185">Reference proteome</keyword>
<reference evidence="1 2" key="1">
    <citation type="journal article" date="2014" name="Genome Announc.">
        <title>Draft genome sequences of eight enterohepatic helicobacter species isolated from both laboratory and wild rodents.</title>
        <authorList>
            <person name="Sheh A."/>
            <person name="Shen Z."/>
            <person name="Fox J.G."/>
        </authorList>
    </citation>
    <scope>NUCLEOTIDE SEQUENCE [LARGE SCALE GENOMIC DNA]</scope>
    <source>
        <strain evidence="1 2">MIT 96-1001</strain>
    </source>
</reference>
<dbReference type="RefSeq" id="WP_034587093.1">
    <property type="nucleotide sequence ID" value="NZ_JRPE02000001.1"/>
</dbReference>
<proteinExistence type="predicted"/>
<protein>
    <submittedName>
        <fullName evidence="1">Uncharacterized protein</fullName>
    </submittedName>
</protein>
<dbReference type="Proteomes" id="UP000029921">
    <property type="component" value="Unassembled WGS sequence"/>
</dbReference>
<comment type="caution">
    <text evidence="1">The sequence shown here is derived from an EMBL/GenBank/DDBJ whole genome shotgun (WGS) entry which is preliminary data.</text>
</comment>